<dbReference type="InterPro" id="IPR027065">
    <property type="entry name" value="Lon_Prtase"/>
</dbReference>
<dbReference type="PANTHER" id="PTHR43718">
    <property type="entry name" value="LON PROTEASE"/>
    <property type="match status" value="1"/>
</dbReference>
<dbReference type="InterPro" id="IPR027417">
    <property type="entry name" value="P-loop_NTPase"/>
</dbReference>
<evidence type="ECO:0000256" key="2">
    <source>
        <dbReference type="SAM" id="MobiDB-lite"/>
    </source>
</evidence>
<keyword evidence="5" id="KW-1185">Reference proteome</keyword>
<dbReference type="EMBL" id="CAJVQB010000047">
    <property type="protein sequence ID" value="CAG8461203.1"/>
    <property type="molecule type" value="Genomic_DNA"/>
</dbReference>
<dbReference type="SMART" id="SM00382">
    <property type="entry name" value="AAA"/>
    <property type="match status" value="1"/>
</dbReference>
<dbReference type="Gene3D" id="3.40.50.300">
    <property type="entry name" value="P-loop containing nucleotide triphosphate hydrolases"/>
    <property type="match status" value="2"/>
</dbReference>
<evidence type="ECO:0000256" key="1">
    <source>
        <dbReference type="SAM" id="Coils"/>
    </source>
</evidence>
<accession>A0ABM8VW51</accession>
<feature type="compositionally biased region" description="Basic and acidic residues" evidence="2">
    <location>
        <begin position="689"/>
        <end position="707"/>
    </location>
</feature>
<name>A0ABM8VW51_GIGMA</name>
<sequence length="1023" mass="117696">MTLQTAEHFRKQGVRLPQIFYVLLGKPGVGKSEISQRLAQALKRPIQIINVGGMDDGGELEGKRATLQSANYGKMMEAFVERSYLAEITIEDLEREIKEIKTRKETINAGTDEQKIIVKLEVEIEEWEADNERRQKEGKETRKTKKKAYRSRSPVILLDEFEKASREDILNVIGKITDRELNYTFLDKYFNFNLDISQAVILLTANYLERVPQFVQDRGEPVNIELLSYAQRKRILEIISTIYCRTYGIAHLRNRISEKFLEMCITETWGIRGGMNNLQKVMLFLVGLEVKGISGDLDDLVGYDEIYETPEEDYKKKESGVIKLTYLVKGEERHLTLTKRIGIEKRTIKDPDDPTGEKEKVIKEIITDRIDERGGTINKGKKKENPDYRDLVIYTGTLDKQEYFTLRNKNNQLTIIFQNKKQLDFIRPDTVIFFGRNTADKEGKARQERAGRKGIDGDENTGDNNCPACDNCYDFCGDLRNKKACSIGIRKVSVQSITDDTCEVCQNTNPNWISTDAIMSDVKVPSLLFIVDGKHRGKDGASVPTADPRREPKNQKNYIWEELPKCYHEQPHLLNHSSAQFYFQKKLLFTANLKHLLVKRKNPGFQLELKVKGSISDTNFLNQLIGSVVGGFMKKAGGKLLKLGSKIPWVGGLFEAAGEAVEGDKKTTGTPSMADILTGKKYGELLGAKTEDKQTQNKDQSENEQQTKRQKASTAKKFANRCVANPFMIRFEHSEVLYNNLLNNTEKARSPIQNIQCSFSAFKQCIKVGPWQGNIELFFDINNTMKGTCLQSFTHGDTFNSATAIGEEDTEYIPGEDKRETKQEVPANSAVGHMGIFPVDNPNKDYFSELCTADMDANSVNPGAGARDSTDDQNTQFNSNIGETDPESLPELEEEREYEGKEFEDKETDIKENQGETERDFEKELQKEKEREKERELERQAEQELEKEKEKDREKEKDLEREKQREQELQAEREKKQKESQREKEKKEQARKEREQKTRERQQQKERDKKDKDKREKEKKERE</sequence>
<proteinExistence type="predicted"/>
<evidence type="ECO:0000313" key="4">
    <source>
        <dbReference type="EMBL" id="CAG8461203.1"/>
    </source>
</evidence>
<dbReference type="PROSITE" id="PS00198">
    <property type="entry name" value="4FE4S_FER_1"/>
    <property type="match status" value="1"/>
</dbReference>
<dbReference type="SUPFAM" id="SSF52540">
    <property type="entry name" value="P-loop containing nucleoside triphosphate hydrolases"/>
    <property type="match status" value="1"/>
</dbReference>
<reference evidence="4 5" key="1">
    <citation type="submission" date="2021-06" db="EMBL/GenBank/DDBJ databases">
        <authorList>
            <person name="Kallberg Y."/>
            <person name="Tangrot J."/>
            <person name="Rosling A."/>
        </authorList>
    </citation>
    <scope>NUCLEOTIDE SEQUENCE [LARGE SCALE GENOMIC DNA]</scope>
    <source>
        <strain evidence="4 5">120-4 pot B 10/14</strain>
    </source>
</reference>
<dbReference type="InterPro" id="IPR003593">
    <property type="entry name" value="AAA+_ATPase"/>
</dbReference>
<feature type="domain" description="AAA+ ATPase" evidence="3">
    <location>
        <begin position="17"/>
        <end position="240"/>
    </location>
</feature>
<feature type="region of interest" description="Disordered" evidence="2">
    <location>
        <begin position="858"/>
        <end position="1023"/>
    </location>
</feature>
<feature type="compositionally biased region" description="Polar residues" evidence="2">
    <location>
        <begin position="872"/>
        <end position="882"/>
    </location>
</feature>
<protein>
    <submittedName>
        <fullName evidence="4">16969_t:CDS:1</fullName>
    </submittedName>
</protein>
<evidence type="ECO:0000313" key="5">
    <source>
        <dbReference type="Proteomes" id="UP000789901"/>
    </source>
</evidence>
<gene>
    <name evidence="4" type="ORF">GMARGA_LOCUS315</name>
</gene>
<keyword evidence="1" id="KW-0175">Coiled coil</keyword>
<dbReference type="InterPro" id="IPR017900">
    <property type="entry name" value="4Fe4S_Fe_S_CS"/>
</dbReference>
<dbReference type="PRINTS" id="PR00830">
    <property type="entry name" value="ENDOLAPTASE"/>
</dbReference>
<feature type="compositionally biased region" description="Basic and acidic residues" evidence="2">
    <location>
        <begin position="898"/>
        <end position="1023"/>
    </location>
</feature>
<feature type="compositionally biased region" description="Acidic residues" evidence="2">
    <location>
        <begin position="884"/>
        <end position="897"/>
    </location>
</feature>
<dbReference type="Proteomes" id="UP000789901">
    <property type="component" value="Unassembled WGS sequence"/>
</dbReference>
<evidence type="ECO:0000259" key="3">
    <source>
        <dbReference type="SMART" id="SM00382"/>
    </source>
</evidence>
<feature type="coiled-coil region" evidence="1">
    <location>
        <begin position="90"/>
        <end position="137"/>
    </location>
</feature>
<dbReference type="PANTHER" id="PTHR43718:SF2">
    <property type="entry name" value="LON PROTEASE HOMOLOG, MITOCHONDRIAL"/>
    <property type="match status" value="1"/>
</dbReference>
<comment type="caution">
    <text evidence="4">The sequence shown here is derived from an EMBL/GenBank/DDBJ whole genome shotgun (WGS) entry which is preliminary data.</text>
</comment>
<organism evidence="4 5">
    <name type="scientific">Gigaspora margarita</name>
    <dbReference type="NCBI Taxonomy" id="4874"/>
    <lineage>
        <taxon>Eukaryota</taxon>
        <taxon>Fungi</taxon>
        <taxon>Fungi incertae sedis</taxon>
        <taxon>Mucoromycota</taxon>
        <taxon>Glomeromycotina</taxon>
        <taxon>Glomeromycetes</taxon>
        <taxon>Diversisporales</taxon>
        <taxon>Gigasporaceae</taxon>
        <taxon>Gigaspora</taxon>
    </lineage>
</organism>
<feature type="region of interest" description="Disordered" evidence="2">
    <location>
        <begin position="689"/>
        <end position="715"/>
    </location>
</feature>